<dbReference type="NCBIfam" id="TIGR00878">
    <property type="entry name" value="purM"/>
    <property type="match status" value="1"/>
</dbReference>
<name>A0ABS6S080_9BACT</name>
<dbReference type="CDD" id="cd02196">
    <property type="entry name" value="PurM"/>
    <property type="match status" value="1"/>
</dbReference>
<comment type="catalytic activity">
    <reaction evidence="6 7">
        <text>2-formamido-N(1)-(5-O-phospho-beta-D-ribosyl)acetamidine + ATP = 5-amino-1-(5-phospho-beta-D-ribosyl)imidazole + ADP + phosphate + H(+)</text>
        <dbReference type="Rhea" id="RHEA:23032"/>
        <dbReference type="ChEBI" id="CHEBI:15378"/>
        <dbReference type="ChEBI" id="CHEBI:30616"/>
        <dbReference type="ChEBI" id="CHEBI:43474"/>
        <dbReference type="ChEBI" id="CHEBI:137981"/>
        <dbReference type="ChEBI" id="CHEBI:147287"/>
        <dbReference type="ChEBI" id="CHEBI:456216"/>
        <dbReference type="EC" id="6.3.3.1"/>
    </reaction>
</comment>
<comment type="similarity">
    <text evidence="1 7">Belongs to the AIR synthase family.</text>
</comment>
<sequence>MNNTPLTYKDAGVNIAQADAFVNEITPMVRRTFRKEVLSDIGAFYSLFRVDLTRYNDPVLVSSTDGVGTKLKIAFMLNKHDTIGIDLVAMCANDILTAGAEPLFFLDYLAVGRLDKAAAVDILRGITEGCLQAGCSLVGGETAEMPGFYAENEYDISGFVVGILNRGDAVDPNDIQAGDSVIGLASTGLHSNGYSLVRRLFLDINKLDVNVHMPTLGKTLGEELLTPTKIYVKTILNARETLKIKAMAHITGGGLTGNLPRILPKGHGIRIRLSSWDVPPIFQLVQKMGNVDDQEMFKTFNMGIGYVLITHREDAQRALEVLSQSGQQANIIGEVIKGSGVEYQ</sequence>
<reference evidence="10 11" key="1">
    <citation type="journal article" date="2020" name="J Geophys Res Biogeosci">
        <title>Magnetotaxis as an Adaptation to Enable Bacterial Shuttling of Microbial Sulfur and Sulfur Cycling Across Aquatic Oxic#Anoxic Interfaces.</title>
        <authorList>
            <person name="Li J."/>
            <person name="Liu P."/>
            <person name="Wang J."/>
            <person name="Roberts A.P."/>
            <person name="Pan Y."/>
        </authorList>
    </citation>
    <scope>NUCLEOTIDE SEQUENCE [LARGE SCALE GENOMIC DNA]</scope>
    <source>
        <strain evidence="10 11">MYR-1_YQ</strain>
    </source>
</reference>
<evidence type="ECO:0000259" key="8">
    <source>
        <dbReference type="Pfam" id="PF00586"/>
    </source>
</evidence>
<evidence type="ECO:0000313" key="10">
    <source>
        <dbReference type="EMBL" id="MBV6341793.1"/>
    </source>
</evidence>
<dbReference type="Proteomes" id="UP001196980">
    <property type="component" value="Unassembled WGS sequence"/>
</dbReference>
<comment type="pathway">
    <text evidence="7">Purine metabolism; IMP biosynthesis via de novo pathway; 5-amino-1-(5-phospho-D-ribosyl)imidazole from N(2)-formyl-N(1)-(5-phospho-D-ribosyl)glycinamide: step 2/2.</text>
</comment>
<dbReference type="PANTHER" id="PTHR10520:SF12">
    <property type="entry name" value="TRIFUNCTIONAL PURINE BIOSYNTHETIC PROTEIN ADENOSINE-3"/>
    <property type="match status" value="1"/>
</dbReference>
<evidence type="ECO:0000256" key="2">
    <source>
        <dbReference type="ARBA" id="ARBA00020367"/>
    </source>
</evidence>
<dbReference type="EC" id="6.3.3.1" evidence="7"/>
<keyword evidence="7" id="KW-0658">Purine biosynthesis</keyword>
<proteinExistence type="inferred from homology"/>
<organism evidence="10 11">
    <name type="scientific">Candidatus Magnetobacterium casense</name>
    <dbReference type="NCBI Taxonomy" id="1455061"/>
    <lineage>
        <taxon>Bacteria</taxon>
        <taxon>Pseudomonadati</taxon>
        <taxon>Nitrospirota</taxon>
        <taxon>Thermodesulfovibrionia</taxon>
        <taxon>Thermodesulfovibrionales</taxon>
        <taxon>Candidatus Magnetobacteriaceae</taxon>
        <taxon>Candidatus Magnetobacterium</taxon>
    </lineage>
</organism>
<feature type="domain" description="PurM-like N-terminal" evidence="8">
    <location>
        <begin position="58"/>
        <end position="163"/>
    </location>
</feature>
<dbReference type="GO" id="GO:0004641">
    <property type="term" value="F:phosphoribosylformylglycinamidine cyclo-ligase activity"/>
    <property type="evidence" value="ECO:0007669"/>
    <property type="project" value="UniProtKB-EC"/>
</dbReference>
<keyword evidence="7" id="KW-0547">Nucleotide-binding</keyword>
<evidence type="ECO:0000256" key="5">
    <source>
        <dbReference type="ARBA" id="ARBA00033093"/>
    </source>
</evidence>
<accession>A0ABS6S080</accession>
<keyword evidence="7" id="KW-0067">ATP-binding</keyword>
<gene>
    <name evidence="7" type="primary">purM</name>
    <name evidence="10" type="ORF">HWQ67_09370</name>
</gene>
<dbReference type="Pfam" id="PF02769">
    <property type="entry name" value="AIRS_C"/>
    <property type="match status" value="1"/>
</dbReference>
<keyword evidence="7" id="KW-0963">Cytoplasm</keyword>
<dbReference type="InterPro" id="IPR016188">
    <property type="entry name" value="PurM-like_N"/>
</dbReference>
<dbReference type="EMBL" id="JABXWD010000151">
    <property type="protein sequence ID" value="MBV6341793.1"/>
    <property type="molecule type" value="Genomic_DNA"/>
</dbReference>
<dbReference type="InterPro" id="IPR010918">
    <property type="entry name" value="PurM-like_C_dom"/>
</dbReference>
<comment type="caution">
    <text evidence="10">The sequence shown here is derived from an EMBL/GenBank/DDBJ whole genome shotgun (WGS) entry which is preliminary data.</text>
</comment>
<dbReference type="PANTHER" id="PTHR10520">
    <property type="entry name" value="TRIFUNCTIONAL PURINE BIOSYNTHETIC PROTEIN ADENOSINE-3-RELATED"/>
    <property type="match status" value="1"/>
</dbReference>
<evidence type="ECO:0000256" key="1">
    <source>
        <dbReference type="ARBA" id="ARBA00010280"/>
    </source>
</evidence>
<dbReference type="RefSeq" id="WP_218252422.1">
    <property type="nucleotide sequence ID" value="NZ_JABXWD010000151.1"/>
</dbReference>
<dbReference type="Pfam" id="PF00586">
    <property type="entry name" value="AIRS"/>
    <property type="match status" value="1"/>
</dbReference>
<dbReference type="InterPro" id="IPR004733">
    <property type="entry name" value="PurM_cligase"/>
</dbReference>
<keyword evidence="7 10" id="KW-0436">Ligase</keyword>
<keyword evidence="11" id="KW-1185">Reference proteome</keyword>
<evidence type="ECO:0000256" key="4">
    <source>
        <dbReference type="ARBA" id="ARBA00032931"/>
    </source>
</evidence>
<feature type="domain" description="PurM-like C-terminal" evidence="9">
    <location>
        <begin position="176"/>
        <end position="341"/>
    </location>
</feature>
<evidence type="ECO:0000313" key="11">
    <source>
        <dbReference type="Proteomes" id="UP001196980"/>
    </source>
</evidence>
<evidence type="ECO:0000256" key="6">
    <source>
        <dbReference type="ARBA" id="ARBA00049057"/>
    </source>
</evidence>
<evidence type="ECO:0000256" key="7">
    <source>
        <dbReference type="HAMAP-Rule" id="MF_00741"/>
    </source>
</evidence>
<evidence type="ECO:0000256" key="3">
    <source>
        <dbReference type="ARBA" id="ARBA00031908"/>
    </source>
</evidence>
<protein>
    <recommendedName>
        <fullName evidence="2 7">Phosphoribosylformylglycinamidine cyclo-ligase</fullName>
        <ecNumber evidence="7">6.3.3.1</ecNumber>
    </recommendedName>
    <alternativeName>
        <fullName evidence="4 7">AIR synthase</fullName>
    </alternativeName>
    <alternativeName>
        <fullName evidence="5 7">AIRS</fullName>
    </alternativeName>
    <alternativeName>
        <fullName evidence="3 7">Phosphoribosyl-aminoimidazole synthetase</fullName>
    </alternativeName>
</protein>
<dbReference type="HAMAP" id="MF_00741">
    <property type="entry name" value="AIRS"/>
    <property type="match status" value="1"/>
</dbReference>
<comment type="subcellular location">
    <subcellularLocation>
        <location evidence="7">Cytoplasm</location>
    </subcellularLocation>
</comment>
<evidence type="ECO:0000259" key="9">
    <source>
        <dbReference type="Pfam" id="PF02769"/>
    </source>
</evidence>